<evidence type="ECO:0000313" key="3">
    <source>
        <dbReference type="Proteomes" id="UP001218629"/>
    </source>
</evidence>
<dbReference type="EMBL" id="CP095749">
    <property type="protein sequence ID" value="WEB38832.1"/>
    <property type="molecule type" value="Genomic_DNA"/>
</dbReference>
<sequence length="151" mass="16834">MTGFYHVCFVVPDIEQAMRDFQRSAGVEWSDPVSDRMGEWDYRIAFSTGGPPFIELITGPTGSPWDASQGARFDHMGFWSSDVGQGSRHLEEEGMPVDFSGCPYGRPFAYHHMDSIGARIELVDVSRQTAFLDKWHPGGEAMPAIDENSRG</sequence>
<gene>
    <name evidence="2" type="ORF">MOV08_05615</name>
</gene>
<dbReference type="InterPro" id="IPR037523">
    <property type="entry name" value="VOC_core"/>
</dbReference>
<protein>
    <submittedName>
        <fullName evidence="2">VOC family protein</fullName>
    </submittedName>
</protein>
<dbReference type="InterPro" id="IPR029068">
    <property type="entry name" value="Glyas_Bleomycin-R_OHBP_Dase"/>
</dbReference>
<reference evidence="2 3" key="1">
    <citation type="submission" date="2022-03" db="EMBL/GenBank/DDBJ databases">
        <title>Streptomyces yunnanensis P86,complete genome.</title>
        <authorList>
            <person name="Chen S."/>
            <person name="Zhang Q."/>
        </authorList>
    </citation>
    <scope>NUCLEOTIDE SEQUENCE [LARGE SCALE GENOMIC DNA]</scope>
    <source>
        <strain evidence="2 3">P86</strain>
    </source>
</reference>
<dbReference type="SUPFAM" id="SSF54593">
    <property type="entry name" value="Glyoxalase/Bleomycin resistance protein/Dihydroxybiphenyl dioxygenase"/>
    <property type="match status" value="1"/>
</dbReference>
<dbReference type="RefSeq" id="WP_275306574.1">
    <property type="nucleotide sequence ID" value="NZ_CP095749.1"/>
</dbReference>
<dbReference type="Pfam" id="PF13669">
    <property type="entry name" value="Glyoxalase_4"/>
    <property type="match status" value="1"/>
</dbReference>
<name>A0ABY8A5J5_9ACTN</name>
<proteinExistence type="predicted"/>
<evidence type="ECO:0000313" key="2">
    <source>
        <dbReference type="EMBL" id="WEB38832.1"/>
    </source>
</evidence>
<feature type="domain" description="VOC" evidence="1">
    <location>
        <begin position="3"/>
        <end position="125"/>
    </location>
</feature>
<dbReference type="Gene3D" id="3.10.180.10">
    <property type="entry name" value="2,3-Dihydroxybiphenyl 1,2-Dioxygenase, domain 1"/>
    <property type="match status" value="1"/>
</dbReference>
<dbReference type="Proteomes" id="UP001218629">
    <property type="component" value="Chromosome"/>
</dbReference>
<keyword evidence="3" id="KW-1185">Reference proteome</keyword>
<accession>A0ABY8A5J5</accession>
<dbReference type="PROSITE" id="PS51819">
    <property type="entry name" value="VOC"/>
    <property type="match status" value="1"/>
</dbReference>
<organism evidence="2 3">
    <name type="scientific">Streptomyces yunnanensis</name>
    <dbReference type="NCBI Taxonomy" id="156453"/>
    <lineage>
        <taxon>Bacteria</taxon>
        <taxon>Bacillati</taxon>
        <taxon>Actinomycetota</taxon>
        <taxon>Actinomycetes</taxon>
        <taxon>Kitasatosporales</taxon>
        <taxon>Streptomycetaceae</taxon>
        <taxon>Streptomyces</taxon>
    </lineage>
</organism>
<evidence type="ECO:0000259" key="1">
    <source>
        <dbReference type="PROSITE" id="PS51819"/>
    </source>
</evidence>